<proteinExistence type="predicted"/>
<accession>A0A0A9GEC7</accession>
<sequence>MSQSSFLLLFVSFFGLSCRFASWNFLLLLCYVPKFFHNVGFREHIVFGSRLLTICTFAKIKVH</sequence>
<name>A0A0A9GEC7_ARUDO</name>
<reference evidence="1" key="1">
    <citation type="submission" date="2014-09" db="EMBL/GenBank/DDBJ databases">
        <authorList>
            <person name="Magalhaes I.L.F."/>
            <person name="Oliveira U."/>
            <person name="Santos F.R."/>
            <person name="Vidigal T.H.D.A."/>
            <person name="Brescovit A.D."/>
            <person name="Santos A.J."/>
        </authorList>
    </citation>
    <scope>NUCLEOTIDE SEQUENCE</scope>
    <source>
        <tissue evidence="1">Shoot tissue taken approximately 20 cm above the soil surface</tissue>
    </source>
</reference>
<protein>
    <submittedName>
        <fullName evidence="1">Uncharacterized protein</fullName>
    </submittedName>
</protein>
<dbReference type="EMBL" id="GBRH01178893">
    <property type="protein sequence ID" value="JAE19003.1"/>
    <property type="molecule type" value="Transcribed_RNA"/>
</dbReference>
<evidence type="ECO:0000313" key="1">
    <source>
        <dbReference type="EMBL" id="JAE19003.1"/>
    </source>
</evidence>
<organism evidence="1">
    <name type="scientific">Arundo donax</name>
    <name type="common">Giant reed</name>
    <name type="synonym">Donax arundinaceus</name>
    <dbReference type="NCBI Taxonomy" id="35708"/>
    <lineage>
        <taxon>Eukaryota</taxon>
        <taxon>Viridiplantae</taxon>
        <taxon>Streptophyta</taxon>
        <taxon>Embryophyta</taxon>
        <taxon>Tracheophyta</taxon>
        <taxon>Spermatophyta</taxon>
        <taxon>Magnoliopsida</taxon>
        <taxon>Liliopsida</taxon>
        <taxon>Poales</taxon>
        <taxon>Poaceae</taxon>
        <taxon>PACMAD clade</taxon>
        <taxon>Arundinoideae</taxon>
        <taxon>Arundineae</taxon>
        <taxon>Arundo</taxon>
    </lineage>
</organism>
<reference evidence="1" key="2">
    <citation type="journal article" date="2015" name="Data Brief">
        <title>Shoot transcriptome of the giant reed, Arundo donax.</title>
        <authorList>
            <person name="Barrero R.A."/>
            <person name="Guerrero F.D."/>
            <person name="Moolhuijzen P."/>
            <person name="Goolsby J.A."/>
            <person name="Tidwell J."/>
            <person name="Bellgard S.E."/>
            <person name="Bellgard M.I."/>
        </authorList>
    </citation>
    <scope>NUCLEOTIDE SEQUENCE</scope>
    <source>
        <tissue evidence="1">Shoot tissue taken approximately 20 cm above the soil surface</tissue>
    </source>
</reference>
<dbReference type="AlphaFoldDB" id="A0A0A9GEC7"/>